<sequence>MRNTAYLGPPPEVGASRAALRLQPVHGSPTTPLPLPARLLQSDWNHTRFILDAGSGATGSLRHPRIPPCAAACVCCLSTSARRVVVPAADTSTAARELVPGSLSICHCHRGSAPSTAARTVLPQPAHHLTATTSRAMEKGSPAGNPPPNEPGPPPPAPDPAPVSTPPPYSGPSTGDLHRREEQPDTPKGPVRYPGLPRLDYKLYSPPLFKLSSDSTTLSSKAEYLSTNPAALAALIRAQSTVPPKPQIQVRGTRGRRVDFDIKLNLMSLLVPDDERHRIDYIRCVGDGEVGYRGGVRPDVLPEVGDGGLDEWCRRFAQDTAAVKYFALDRVVANLDVAWLEGQLRSLVATLKYKGTVDVTFLVTHSRVLIQNPDKVNQFFTTVASLFSGKNKYEVVRAVWPFATTKNGEPGRRCIVQSEEVWWREWRDPIRYAISQKRQGWVTVEDKLEAVMEGKGNQTEQIDWGPDIN</sequence>
<accession>A0ABR0BLQ9</accession>
<feature type="region of interest" description="Disordered" evidence="1">
    <location>
        <begin position="135"/>
        <end position="197"/>
    </location>
</feature>
<gene>
    <name evidence="2" type="ORF">Purlil1_10861</name>
</gene>
<protein>
    <submittedName>
        <fullName evidence="2">Uncharacterized protein</fullName>
    </submittedName>
</protein>
<name>A0ABR0BLQ9_PURLI</name>
<feature type="compositionally biased region" description="Basic and acidic residues" evidence="1">
    <location>
        <begin position="176"/>
        <end position="185"/>
    </location>
</feature>
<comment type="caution">
    <text evidence="2">The sequence shown here is derived from an EMBL/GenBank/DDBJ whole genome shotgun (WGS) entry which is preliminary data.</text>
</comment>
<dbReference type="EMBL" id="JAWRVI010000059">
    <property type="protein sequence ID" value="KAK4083169.1"/>
    <property type="molecule type" value="Genomic_DNA"/>
</dbReference>
<proteinExistence type="predicted"/>
<evidence type="ECO:0000313" key="2">
    <source>
        <dbReference type="EMBL" id="KAK4083169.1"/>
    </source>
</evidence>
<evidence type="ECO:0000256" key="1">
    <source>
        <dbReference type="SAM" id="MobiDB-lite"/>
    </source>
</evidence>
<dbReference type="PANTHER" id="PTHR37848:SF1">
    <property type="entry name" value="SUN DOMAIN-CONTAINING PROTEIN"/>
    <property type="match status" value="1"/>
</dbReference>
<dbReference type="PANTHER" id="PTHR37848">
    <property type="entry name" value="EXPRESSED PROTEIN"/>
    <property type="match status" value="1"/>
</dbReference>
<evidence type="ECO:0000313" key="3">
    <source>
        <dbReference type="Proteomes" id="UP001287286"/>
    </source>
</evidence>
<keyword evidence="3" id="KW-1185">Reference proteome</keyword>
<feature type="compositionally biased region" description="Pro residues" evidence="1">
    <location>
        <begin position="144"/>
        <end position="170"/>
    </location>
</feature>
<dbReference type="Proteomes" id="UP001287286">
    <property type="component" value="Unassembled WGS sequence"/>
</dbReference>
<reference evidence="2 3" key="1">
    <citation type="journal article" date="2024" name="Microbiol. Resour. Announc.">
        <title>Genome annotations for the ascomycete fungi Trichoderma harzianum, Trichoderma aggressivum, and Purpureocillium lilacinum.</title>
        <authorList>
            <person name="Beijen E.P.W."/>
            <person name="Ohm R.A."/>
        </authorList>
    </citation>
    <scope>NUCLEOTIDE SEQUENCE [LARGE SCALE GENOMIC DNA]</scope>
    <source>
        <strain evidence="2 3">CBS 150709</strain>
    </source>
</reference>
<organism evidence="2 3">
    <name type="scientific">Purpureocillium lilacinum</name>
    <name type="common">Paecilomyces lilacinus</name>
    <dbReference type="NCBI Taxonomy" id="33203"/>
    <lineage>
        <taxon>Eukaryota</taxon>
        <taxon>Fungi</taxon>
        <taxon>Dikarya</taxon>
        <taxon>Ascomycota</taxon>
        <taxon>Pezizomycotina</taxon>
        <taxon>Sordariomycetes</taxon>
        <taxon>Hypocreomycetidae</taxon>
        <taxon>Hypocreales</taxon>
        <taxon>Ophiocordycipitaceae</taxon>
        <taxon>Purpureocillium</taxon>
    </lineage>
</organism>